<keyword evidence="2" id="KW-1185">Reference proteome</keyword>
<sequence length="174" mass="20685">MLIWLIMFLSTLIFPFYLFNFKTTSIFNFWLFIFIYCLYQVGLFYFSLKALFWLELRGACCFIITCENTRIAMKVHSFVRENFFTNPTKMSSKTTEQNCDNLKNSDVSESVADPQNSTKPSLTHFVYFMFCPALLYRHSYPMYFYFNFFNLRGKSPIYRLSISTAGLITRLIKI</sequence>
<accession>A0ACB1A3T5</accession>
<proteinExistence type="predicted"/>
<name>A0ACB1A3T5_MELEN</name>
<organism evidence="1 2">
    <name type="scientific">Meloidogyne enterolobii</name>
    <name type="common">Root-knot nematode worm</name>
    <name type="synonym">Meloidogyne mayaguensis</name>
    <dbReference type="NCBI Taxonomy" id="390850"/>
    <lineage>
        <taxon>Eukaryota</taxon>
        <taxon>Metazoa</taxon>
        <taxon>Ecdysozoa</taxon>
        <taxon>Nematoda</taxon>
        <taxon>Chromadorea</taxon>
        <taxon>Rhabditida</taxon>
        <taxon>Tylenchina</taxon>
        <taxon>Tylenchomorpha</taxon>
        <taxon>Tylenchoidea</taxon>
        <taxon>Meloidogynidae</taxon>
        <taxon>Meloidogyninae</taxon>
        <taxon>Meloidogyne</taxon>
    </lineage>
</organism>
<reference evidence="1" key="1">
    <citation type="submission" date="2023-11" db="EMBL/GenBank/DDBJ databases">
        <authorList>
            <person name="Poullet M."/>
        </authorList>
    </citation>
    <scope>NUCLEOTIDE SEQUENCE</scope>
    <source>
        <strain evidence="1">E1834</strain>
    </source>
</reference>
<gene>
    <name evidence="1" type="ORF">MENTE1834_LOCUS32768</name>
</gene>
<protein>
    <submittedName>
        <fullName evidence="1">Uncharacterized protein</fullName>
    </submittedName>
</protein>
<evidence type="ECO:0000313" key="2">
    <source>
        <dbReference type="Proteomes" id="UP001497535"/>
    </source>
</evidence>
<dbReference type="EMBL" id="CAVMJV010000057">
    <property type="protein sequence ID" value="CAK5085327.1"/>
    <property type="molecule type" value="Genomic_DNA"/>
</dbReference>
<dbReference type="Proteomes" id="UP001497535">
    <property type="component" value="Unassembled WGS sequence"/>
</dbReference>
<comment type="caution">
    <text evidence="1">The sequence shown here is derived from an EMBL/GenBank/DDBJ whole genome shotgun (WGS) entry which is preliminary data.</text>
</comment>
<evidence type="ECO:0000313" key="1">
    <source>
        <dbReference type="EMBL" id="CAK5085327.1"/>
    </source>
</evidence>